<evidence type="ECO:0000313" key="7">
    <source>
        <dbReference type="Proteomes" id="UP000075635"/>
    </source>
</evidence>
<evidence type="ECO:0000256" key="3">
    <source>
        <dbReference type="ARBA" id="ARBA00023125"/>
    </source>
</evidence>
<dbReference type="InterPro" id="IPR058031">
    <property type="entry name" value="AAA_lid_NorR"/>
</dbReference>
<evidence type="ECO:0000259" key="5">
    <source>
        <dbReference type="PROSITE" id="PS50045"/>
    </source>
</evidence>
<dbReference type="InterPro" id="IPR003593">
    <property type="entry name" value="AAA+_ATPase"/>
</dbReference>
<dbReference type="InterPro" id="IPR025662">
    <property type="entry name" value="Sigma_54_int_dom_ATP-bd_1"/>
</dbReference>
<evidence type="ECO:0000256" key="2">
    <source>
        <dbReference type="ARBA" id="ARBA00022840"/>
    </source>
</evidence>
<dbReference type="PROSITE" id="PS50006">
    <property type="entry name" value="FHA_DOMAIN"/>
    <property type="match status" value="1"/>
</dbReference>
<dbReference type="SMART" id="SM00382">
    <property type="entry name" value="AAA"/>
    <property type="match status" value="1"/>
</dbReference>
<dbReference type="Gene3D" id="2.60.200.20">
    <property type="match status" value="1"/>
</dbReference>
<dbReference type="SMART" id="SM00240">
    <property type="entry name" value="FHA"/>
    <property type="match status" value="1"/>
</dbReference>
<reference evidence="6 7" key="1">
    <citation type="submission" date="2014-02" db="EMBL/GenBank/DDBJ databases">
        <title>The small core and large imbalanced accessory genome model reveals a collaborative survival strategy of Sorangium cellulosum strains in nature.</title>
        <authorList>
            <person name="Han K."/>
            <person name="Peng R."/>
            <person name="Blom J."/>
            <person name="Li Y.-Z."/>
        </authorList>
    </citation>
    <scope>NUCLEOTIDE SEQUENCE [LARGE SCALE GENOMIC DNA]</scope>
    <source>
        <strain evidence="6 7">So0011-07</strain>
    </source>
</reference>
<proteinExistence type="predicted"/>
<keyword evidence="1" id="KW-0547">Nucleotide-binding</keyword>
<dbReference type="SUPFAM" id="SSF46689">
    <property type="entry name" value="Homeodomain-like"/>
    <property type="match status" value="1"/>
</dbReference>
<dbReference type="PROSITE" id="PS50045">
    <property type="entry name" value="SIGMA54_INTERACT_4"/>
    <property type="match status" value="1"/>
</dbReference>
<dbReference type="InterPro" id="IPR008984">
    <property type="entry name" value="SMAD_FHA_dom_sf"/>
</dbReference>
<dbReference type="Pfam" id="PF25601">
    <property type="entry name" value="AAA_lid_14"/>
    <property type="match status" value="1"/>
</dbReference>
<evidence type="ECO:0000313" key="6">
    <source>
        <dbReference type="EMBL" id="KYF93666.1"/>
    </source>
</evidence>
<dbReference type="CDD" id="cd00060">
    <property type="entry name" value="FHA"/>
    <property type="match status" value="1"/>
</dbReference>
<dbReference type="PANTHER" id="PTHR32071">
    <property type="entry name" value="TRANSCRIPTIONAL REGULATORY PROTEIN"/>
    <property type="match status" value="1"/>
</dbReference>
<dbReference type="InterPro" id="IPR002078">
    <property type="entry name" value="Sigma_54_int"/>
</dbReference>
<dbReference type="Pfam" id="PF16697">
    <property type="entry name" value="Yop-YscD_cpl"/>
    <property type="match status" value="1"/>
</dbReference>
<dbReference type="InterPro" id="IPR000253">
    <property type="entry name" value="FHA_dom"/>
</dbReference>
<dbReference type="Gene3D" id="1.10.10.60">
    <property type="entry name" value="Homeodomain-like"/>
    <property type="match status" value="1"/>
</dbReference>
<evidence type="ECO:0000256" key="1">
    <source>
        <dbReference type="ARBA" id="ARBA00022741"/>
    </source>
</evidence>
<dbReference type="FunFam" id="3.40.50.300:FF:000006">
    <property type="entry name" value="DNA-binding transcriptional regulator NtrC"/>
    <property type="match status" value="1"/>
</dbReference>
<accession>A0A150SMK3</accession>
<dbReference type="Gene3D" id="1.10.8.60">
    <property type="match status" value="1"/>
</dbReference>
<dbReference type="GO" id="GO:0006355">
    <property type="term" value="P:regulation of DNA-templated transcription"/>
    <property type="evidence" value="ECO:0007669"/>
    <property type="project" value="InterPro"/>
</dbReference>
<dbReference type="Proteomes" id="UP000075635">
    <property type="component" value="Unassembled WGS sequence"/>
</dbReference>
<dbReference type="SUPFAM" id="SSF52540">
    <property type="entry name" value="P-loop containing nucleoside triphosphate hydrolases"/>
    <property type="match status" value="1"/>
</dbReference>
<gene>
    <name evidence="6" type="ORF">BE17_31545</name>
</gene>
<dbReference type="Pfam" id="PF00158">
    <property type="entry name" value="Sigma54_activat"/>
    <property type="match status" value="1"/>
</dbReference>
<sequence length="458" mass="49931">MGSEPKVHASTETALLKVRSKEIAFSRFRVQVTAGPDAGASQVSDATEFVIGTAPGNQLILADRAVSRHHCVISVTPRGFLLRDLGSKNGTTLSGFRVEAAYLQPGATLGVGQSTLRFEPLAEEIREPLGDEERYGRVLGQSAAMRRIFAALPRIAGSDSTVLIEGETGTGKGLLAEAIHESSPRAGGPFVVIDCGSIPPTLIEAELFGHAKGAFTGAQAARVGAFEAARGGTVLLDEMGELPLDMQPKLLRVLEERQIRRIGTVEPTKLDIRVIATTNRDLRQEVNRGNFRSDLYYRLNIVRLRVPALRERPDDIALLTAHFYRQFAQGQDQSPPGELLETFMRQDWPGNVRELRGAVERAVLMIDPALFREAVMGSEGRDGKEGSSPALEGLRDDDLSLSFREAKERAVARWERAYLTALVRANGGNLSRAARAARMDRSHLRELLQRHGVSAAEA</sequence>
<dbReference type="SUPFAM" id="SSF49879">
    <property type="entry name" value="SMAD/FHA domain"/>
    <property type="match status" value="1"/>
</dbReference>
<keyword evidence="2" id="KW-0067">ATP-binding</keyword>
<dbReference type="PANTHER" id="PTHR32071:SF117">
    <property type="entry name" value="PTS-DEPENDENT DIHYDROXYACETONE KINASE OPERON REGULATORY PROTEIN-RELATED"/>
    <property type="match status" value="1"/>
</dbReference>
<feature type="domain" description="FHA" evidence="4">
    <location>
        <begin position="49"/>
        <end position="98"/>
    </location>
</feature>
<dbReference type="InterPro" id="IPR027417">
    <property type="entry name" value="P-loop_NTPase"/>
</dbReference>
<dbReference type="InterPro" id="IPR009057">
    <property type="entry name" value="Homeodomain-like_sf"/>
</dbReference>
<dbReference type="Gene3D" id="3.40.50.300">
    <property type="entry name" value="P-loop containing nucleotide triphosphate hydrolases"/>
    <property type="match status" value="1"/>
</dbReference>
<dbReference type="PROSITE" id="PS00675">
    <property type="entry name" value="SIGMA54_INTERACT_1"/>
    <property type="match status" value="1"/>
</dbReference>
<dbReference type="InterPro" id="IPR032030">
    <property type="entry name" value="YscD_cytoplasmic_dom"/>
</dbReference>
<dbReference type="GO" id="GO:0005524">
    <property type="term" value="F:ATP binding"/>
    <property type="evidence" value="ECO:0007669"/>
    <property type="project" value="UniProtKB-KW"/>
</dbReference>
<protein>
    <submittedName>
        <fullName evidence="6">Transcriptional regulator</fullName>
    </submittedName>
</protein>
<dbReference type="AlphaFoldDB" id="A0A150SMK3"/>
<dbReference type="EMBL" id="JEMB01000795">
    <property type="protein sequence ID" value="KYF93666.1"/>
    <property type="molecule type" value="Genomic_DNA"/>
</dbReference>
<name>A0A150SMK3_SORCE</name>
<dbReference type="GO" id="GO:0003677">
    <property type="term" value="F:DNA binding"/>
    <property type="evidence" value="ECO:0007669"/>
    <property type="project" value="UniProtKB-KW"/>
</dbReference>
<dbReference type="CDD" id="cd00009">
    <property type="entry name" value="AAA"/>
    <property type="match status" value="1"/>
</dbReference>
<comment type="caution">
    <text evidence="6">The sequence shown here is derived from an EMBL/GenBank/DDBJ whole genome shotgun (WGS) entry which is preliminary data.</text>
</comment>
<keyword evidence="3" id="KW-0238">DNA-binding</keyword>
<feature type="domain" description="Sigma-54 factor interaction" evidence="5">
    <location>
        <begin position="138"/>
        <end position="364"/>
    </location>
</feature>
<organism evidence="6 7">
    <name type="scientific">Sorangium cellulosum</name>
    <name type="common">Polyangium cellulosum</name>
    <dbReference type="NCBI Taxonomy" id="56"/>
    <lineage>
        <taxon>Bacteria</taxon>
        <taxon>Pseudomonadati</taxon>
        <taxon>Myxococcota</taxon>
        <taxon>Polyangia</taxon>
        <taxon>Polyangiales</taxon>
        <taxon>Polyangiaceae</taxon>
        <taxon>Sorangium</taxon>
    </lineage>
</organism>
<evidence type="ECO:0000259" key="4">
    <source>
        <dbReference type="PROSITE" id="PS50006"/>
    </source>
</evidence>